<dbReference type="SMART" id="SM00906">
    <property type="entry name" value="Fungal_trans"/>
    <property type="match status" value="1"/>
</dbReference>
<organism evidence="9 10">
    <name type="scientific">Aspergillus steynii IBT 23096</name>
    <dbReference type="NCBI Taxonomy" id="1392250"/>
    <lineage>
        <taxon>Eukaryota</taxon>
        <taxon>Fungi</taxon>
        <taxon>Dikarya</taxon>
        <taxon>Ascomycota</taxon>
        <taxon>Pezizomycotina</taxon>
        <taxon>Eurotiomycetes</taxon>
        <taxon>Eurotiomycetidae</taxon>
        <taxon>Eurotiales</taxon>
        <taxon>Aspergillaceae</taxon>
        <taxon>Aspergillus</taxon>
        <taxon>Aspergillus subgen. Circumdati</taxon>
    </lineage>
</organism>
<accession>A0A2I2G144</accession>
<feature type="domain" description="Zn(2)-C6 fungal-type" evidence="8">
    <location>
        <begin position="24"/>
        <end position="54"/>
    </location>
</feature>
<dbReference type="GO" id="GO:0009893">
    <property type="term" value="P:positive regulation of metabolic process"/>
    <property type="evidence" value="ECO:0007669"/>
    <property type="project" value="UniProtKB-ARBA"/>
</dbReference>
<keyword evidence="10" id="KW-1185">Reference proteome</keyword>
<dbReference type="GO" id="GO:0000981">
    <property type="term" value="F:DNA-binding transcription factor activity, RNA polymerase II-specific"/>
    <property type="evidence" value="ECO:0007669"/>
    <property type="project" value="InterPro"/>
</dbReference>
<comment type="subcellular location">
    <subcellularLocation>
        <location evidence="1">Nucleus</location>
    </subcellularLocation>
</comment>
<dbReference type="CDD" id="cd00067">
    <property type="entry name" value="GAL4"/>
    <property type="match status" value="1"/>
</dbReference>
<evidence type="ECO:0000256" key="7">
    <source>
        <dbReference type="SAM" id="MobiDB-lite"/>
    </source>
</evidence>
<dbReference type="GO" id="GO:0005634">
    <property type="term" value="C:nucleus"/>
    <property type="evidence" value="ECO:0007669"/>
    <property type="project" value="UniProtKB-SubCell"/>
</dbReference>
<dbReference type="SUPFAM" id="SSF57701">
    <property type="entry name" value="Zn2/Cys6 DNA-binding domain"/>
    <property type="match status" value="1"/>
</dbReference>
<dbReference type="Pfam" id="PF04082">
    <property type="entry name" value="Fungal_trans"/>
    <property type="match status" value="1"/>
</dbReference>
<dbReference type="InterPro" id="IPR050987">
    <property type="entry name" value="AtrR-like"/>
</dbReference>
<keyword evidence="3" id="KW-0805">Transcription regulation</keyword>
<keyword evidence="5" id="KW-0804">Transcription</keyword>
<evidence type="ECO:0000313" key="9">
    <source>
        <dbReference type="EMBL" id="PLB46588.1"/>
    </source>
</evidence>
<reference evidence="9 10" key="1">
    <citation type="submission" date="2016-12" db="EMBL/GenBank/DDBJ databases">
        <title>The genomes of Aspergillus section Nigri reveals drivers in fungal speciation.</title>
        <authorList>
            <consortium name="DOE Joint Genome Institute"/>
            <person name="Vesth T.C."/>
            <person name="Nybo J."/>
            <person name="Theobald S."/>
            <person name="Brandl J."/>
            <person name="Frisvad J.C."/>
            <person name="Nielsen K.F."/>
            <person name="Lyhne E.K."/>
            <person name="Kogle M.E."/>
            <person name="Kuo A."/>
            <person name="Riley R."/>
            <person name="Clum A."/>
            <person name="Nolan M."/>
            <person name="Lipzen A."/>
            <person name="Salamov A."/>
            <person name="Henrissat B."/>
            <person name="Wiebenga A."/>
            <person name="De Vries R.P."/>
            <person name="Grigoriev I.V."/>
            <person name="Mortensen U.H."/>
            <person name="Andersen M.R."/>
            <person name="Baker S.E."/>
        </authorList>
    </citation>
    <scope>NUCLEOTIDE SEQUENCE [LARGE SCALE GENOMIC DNA]</scope>
    <source>
        <strain evidence="9 10">IBT 23096</strain>
    </source>
</reference>
<dbReference type="Gene3D" id="4.10.240.10">
    <property type="entry name" value="Zn(2)-C6 fungal-type DNA-binding domain"/>
    <property type="match status" value="1"/>
</dbReference>
<evidence type="ECO:0000256" key="4">
    <source>
        <dbReference type="ARBA" id="ARBA00023125"/>
    </source>
</evidence>
<evidence type="ECO:0000313" key="10">
    <source>
        <dbReference type="Proteomes" id="UP000234275"/>
    </source>
</evidence>
<sequence length="588" mass="66503">MSDSQSTDGTKPTRVIRRRRKCRACDSCYRKKIQCDQATPKCNWCYHQNIPCTFTRNHERFRGQQLNPASSERSNLPPESPRPEYLRPDPHGSTGKPHNMRLTLGNICTFNGLPFFSSSGREWIKKQTGEDANLTQFLLDRNHSSFTSGPATSISSTYHPYCSLSLPDKTLLYQILNAYTSSVFFHIFPFITPSLFEHTIRAAYHQQLSSISPGAASAKACVMAFLAMSPMFCHFLDPSQLQIMGQLGSETYRSLPEVFSESVTVDGLQALLLLCIHSQAIVGDLFTVNLLTAAATRFVYQLEGNITPVNVDEQSLPLKRHIRNLFWVCYLMDHENSLRSGLPPNFDDTHCDFSLPECYGDLSAPSTCSPLFLPFIRLSIVQSEIYRRLYSVSALRQTDAQLLGTIQDLDELLENWKLSIPIDNRPTFTERPSDAGSMPSSVMQLQYHYCMATIHQASGRCSSWAQNQNTHGPGSSLAISVEASRSLLRKFSESELDFHRRNLMFCLPYITVVMIHLFCNFLLNPLDPRCRADLDVMERLPHQIQAHVWPQAPAPFLTQVDFVKELSTELQRLAHSALRKAMEAQAQT</sequence>
<dbReference type="RefSeq" id="XP_024701890.1">
    <property type="nucleotide sequence ID" value="XM_024851694.1"/>
</dbReference>
<keyword evidence="4" id="KW-0238">DNA-binding</keyword>
<keyword evidence="6" id="KW-0539">Nucleus</keyword>
<feature type="region of interest" description="Disordered" evidence="7">
    <location>
        <begin position="64"/>
        <end position="98"/>
    </location>
</feature>
<dbReference type="GO" id="GO:0003677">
    <property type="term" value="F:DNA binding"/>
    <property type="evidence" value="ECO:0007669"/>
    <property type="project" value="UniProtKB-KW"/>
</dbReference>
<dbReference type="Pfam" id="PF00172">
    <property type="entry name" value="Zn_clus"/>
    <property type="match status" value="1"/>
</dbReference>
<dbReference type="AlphaFoldDB" id="A0A2I2G144"/>
<dbReference type="InterPro" id="IPR036864">
    <property type="entry name" value="Zn2-C6_fun-type_DNA-bd_sf"/>
</dbReference>
<dbReference type="GO" id="GO:0008270">
    <property type="term" value="F:zinc ion binding"/>
    <property type="evidence" value="ECO:0007669"/>
    <property type="project" value="InterPro"/>
</dbReference>
<feature type="compositionally biased region" description="Basic and acidic residues" evidence="7">
    <location>
        <begin position="81"/>
        <end position="90"/>
    </location>
</feature>
<evidence type="ECO:0000256" key="1">
    <source>
        <dbReference type="ARBA" id="ARBA00004123"/>
    </source>
</evidence>
<dbReference type="OrthoDB" id="4116913at2759"/>
<dbReference type="InterPro" id="IPR007219">
    <property type="entry name" value="XnlR_reg_dom"/>
</dbReference>
<dbReference type="Proteomes" id="UP000234275">
    <property type="component" value="Unassembled WGS sequence"/>
</dbReference>
<evidence type="ECO:0000256" key="6">
    <source>
        <dbReference type="ARBA" id="ARBA00023242"/>
    </source>
</evidence>
<dbReference type="CDD" id="cd12148">
    <property type="entry name" value="fungal_TF_MHR"/>
    <property type="match status" value="1"/>
</dbReference>
<dbReference type="GO" id="GO:0006351">
    <property type="term" value="P:DNA-templated transcription"/>
    <property type="evidence" value="ECO:0007669"/>
    <property type="project" value="InterPro"/>
</dbReference>
<evidence type="ECO:0000256" key="5">
    <source>
        <dbReference type="ARBA" id="ARBA00023163"/>
    </source>
</evidence>
<comment type="caution">
    <text evidence="9">The sequence shown here is derived from an EMBL/GenBank/DDBJ whole genome shotgun (WGS) entry which is preliminary data.</text>
</comment>
<keyword evidence="2" id="KW-0479">Metal-binding</keyword>
<feature type="compositionally biased region" description="Polar residues" evidence="7">
    <location>
        <begin position="64"/>
        <end position="74"/>
    </location>
</feature>
<evidence type="ECO:0000256" key="3">
    <source>
        <dbReference type="ARBA" id="ARBA00023015"/>
    </source>
</evidence>
<dbReference type="STRING" id="1392250.A0A2I2G144"/>
<dbReference type="PROSITE" id="PS50048">
    <property type="entry name" value="ZN2_CY6_FUNGAL_2"/>
    <property type="match status" value="1"/>
</dbReference>
<dbReference type="PANTHER" id="PTHR46910:SF37">
    <property type="entry name" value="ZN(II)2CYS6 TRANSCRIPTION FACTOR (EUROFUNG)"/>
    <property type="match status" value="1"/>
</dbReference>
<evidence type="ECO:0000259" key="8">
    <source>
        <dbReference type="PROSITE" id="PS50048"/>
    </source>
</evidence>
<dbReference type="InterPro" id="IPR001138">
    <property type="entry name" value="Zn2Cys6_DnaBD"/>
</dbReference>
<evidence type="ECO:0000256" key="2">
    <source>
        <dbReference type="ARBA" id="ARBA00022723"/>
    </source>
</evidence>
<dbReference type="VEuPathDB" id="FungiDB:P170DRAFT_457160"/>
<name>A0A2I2G144_9EURO</name>
<dbReference type="GeneID" id="36559393"/>
<dbReference type="PANTHER" id="PTHR46910">
    <property type="entry name" value="TRANSCRIPTION FACTOR PDR1"/>
    <property type="match status" value="1"/>
</dbReference>
<gene>
    <name evidence="9" type="ORF">P170DRAFT_457160</name>
</gene>
<protein>
    <submittedName>
        <fullName evidence="9">Putative C6 transcription factor</fullName>
    </submittedName>
</protein>
<dbReference type="EMBL" id="MSFO01000006">
    <property type="protein sequence ID" value="PLB46588.1"/>
    <property type="molecule type" value="Genomic_DNA"/>
</dbReference>
<proteinExistence type="predicted"/>